<organism evidence="1">
    <name type="scientific">Salix viminalis</name>
    <name type="common">Common osier</name>
    <name type="synonym">Basket willow</name>
    <dbReference type="NCBI Taxonomy" id="40686"/>
    <lineage>
        <taxon>Eukaryota</taxon>
        <taxon>Viridiplantae</taxon>
        <taxon>Streptophyta</taxon>
        <taxon>Embryophyta</taxon>
        <taxon>Tracheophyta</taxon>
        <taxon>Spermatophyta</taxon>
        <taxon>Magnoliopsida</taxon>
        <taxon>eudicotyledons</taxon>
        <taxon>Gunneridae</taxon>
        <taxon>Pentapetalae</taxon>
        <taxon>rosids</taxon>
        <taxon>fabids</taxon>
        <taxon>Malpighiales</taxon>
        <taxon>Salicaceae</taxon>
        <taxon>Saliceae</taxon>
        <taxon>Salix</taxon>
    </lineage>
</organism>
<name>A0A6N2N7U2_SALVM</name>
<sequence length="63" mass="7162">MSKAYGGKKKKKAKKRLRKSKLQSALFLSFTPYKTCIKRAGIEAQKQKLYAVAVDAICDEEYC</sequence>
<dbReference type="EMBL" id="CAADRP010002140">
    <property type="protein sequence ID" value="VFU61920.1"/>
    <property type="molecule type" value="Genomic_DNA"/>
</dbReference>
<dbReference type="AlphaFoldDB" id="A0A6N2N7U2"/>
<accession>A0A6N2N7U2</accession>
<evidence type="ECO:0000313" key="1">
    <source>
        <dbReference type="EMBL" id="VFU61920.1"/>
    </source>
</evidence>
<reference evidence="1" key="1">
    <citation type="submission" date="2019-03" db="EMBL/GenBank/DDBJ databases">
        <authorList>
            <person name="Mank J."/>
            <person name="Almeida P."/>
        </authorList>
    </citation>
    <scope>NUCLEOTIDE SEQUENCE</scope>
    <source>
        <strain evidence="1">78183</strain>
    </source>
</reference>
<proteinExistence type="predicted"/>
<protein>
    <submittedName>
        <fullName evidence="1">Uncharacterized protein</fullName>
    </submittedName>
</protein>
<gene>
    <name evidence="1" type="ORF">SVIM_LOCUS465617</name>
</gene>